<feature type="transmembrane region" description="Helical" evidence="1">
    <location>
        <begin position="78"/>
        <end position="98"/>
    </location>
</feature>
<feature type="transmembrane region" description="Helical" evidence="1">
    <location>
        <begin position="12"/>
        <end position="34"/>
    </location>
</feature>
<keyword evidence="1" id="KW-0812">Transmembrane</keyword>
<evidence type="ECO:0000313" key="2">
    <source>
        <dbReference type="EMBL" id="MCP9291228.1"/>
    </source>
</evidence>
<gene>
    <name evidence="2" type="ORF">NM125_06505</name>
</gene>
<keyword evidence="3" id="KW-1185">Reference proteome</keyword>
<sequence>MAATNIKGSGLLKWGTSLAVLGGLAVILSGYGYQWGWWHFSTGFSIIPWGTGSAILGGIAGTAGFFRMKERDQNYTIAGFTAMIIGLAALSNFGYWYMEVQKGYPPIHDITTDTVNPPEFDAIVPLRQDAPNPPEYIHEDGPAEAQREFYEGLETLNVSMDYDEAYDRALETAREMPWQVVGENKREGRIEAYHKLPWFGFVDDVVIRVDTTATGSKIDVRSKSRIGRGDLGVNAKRIQSYFEAYQK</sequence>
<reference evidence="2" key="1">
    <citation type="submission" date="2022-06" db="EMBL/GenBank/DDBJ databases">
        <title>Gracilimonas sp. CAU 1638 isolated from sea sediment.</title>
        <authorList>
            <person name="Kim W."/>
        </authorList>
    </citation>
    <scope>NUCLEOTIDE SEQUENCE</scope>
    <source>
        <strain evidence="2">CAU 1638</strain>
    </source>
</reference>
<protein>
    <submittedName>
        <fullName evidence="2">DUF1499 domain-containing protein</fullName>
    </submittedName>
</protein>
<keyword evidence="1" id="KW-1133">Transmembrane helix</keyword>
<dbReference type="Pfam" id="PF07386">
    <property type="entry name" value="DUF1499"/>
    <property type="match status" value="1"/>
</dbReference>
<dbReference type="Proteomes" id="UP001139125">
    <property type="component" value="Unassembled WGS sequence"/>
</dbReference>
<feature type="transmembrane region" description="Helical" evidence="1">
    <location>
        <begin position="46"/>
        <end position="66"/>
    </location>
</feature>
<comment type="caution">
    <text evidence="2">The sequence shown here is derived from an EMBL/GenBank/DDBJ whole genome shotgun (WGS) entry which is preliminary data.</text>
</comment>
<evidence type="ECO:0000256" key="1">
    <source>
        <dbReference type="SAM" id="Phobius"/>
    </source>
</evidence>
<dbReference type="EMBL" id="JANDBC010000001">
    <property type="protein sequence ID" value="MCP9291228.1"/>
    <property type="molecule type" value="Genomic_DNA"/>
</dbReference>
<keyword evidence="1" id="KW-0472">Membrane</keyword>
<evidence type="ECO:0000313" key="3">
    <source>
        <dbReference type="Proteomes" id="UP001139125"/>
    </source>
</evidence>
<proteinExistence type="predicted"/>
<accession>A0A9X2L3M8</accession>
<organism evidence="2 3">
    <name type="scientific">Gracilimonas sediminicola</name>
    <dbReference type="NCBI Taxonomy" id="2952158"/>
    <lineage>
        <taxon>Bacteria</taxon>
        <taxon>Pseudomonadati</taxon>
        <taxon>Balneolota</taxon>
        <taxon>Balneolia</taxon>
        <taxon>Balneolales</taxon>
        <taxon>Balneolaceae</taxon>
        <taxon>Gracilimonas</taxon>
    </lineage>
</organism>
<dbReference type="RefSeq" id="WP_255133984.1">
    <property type="nucleotide sequence ID" value="NZ_JANDBC010000001.1"/>
</dbReference>
<dbReference type="InterPro" id="IPR010865">
    <property type="entry name" value="DUF1499"/>
</dbReference>
<dbReference type="AlphaFoldDB" id="A0A9X2L3M8"/>
<name>A0A9X2L3M8_9BACT</name>